<name>A0A4Q7NNP6_9BURK</name>
<dbReference type="EMBL" id="SGXC01000001">
    <property type="protein sequence ID" value="RZS86566.1"/>
    <property type="molecule type" value="Genomic_DNA"/>
</dbReference>
<evidence type="ECO:0000313" key="3">
    <source>
        <dbReference type="Proteomes" id="UP000292445"/>
    </source>
</evidence>
<organism evidence="2 3">
    <name type="scientific">Pigmentiphaga kullae</name>
    <dbReference type="NCBI Taxonomy" id="151784"/>
    <lineage>
        <taxon>Bacteria</taxon>
        <taxon>Pseudomonadati</taxon>
        <taxon>Pseudomonadota</taxon>
        <taxon>Betaproteobacteria</taxon>
        <taxon>Burkholderiales</taxon>
        <taxon>Alcaligenaceae</taxon>
        <taxon>Pigmentiphaga</taxon>
    </lineage>
</organism>
<dbReference type="Proteomes" id="UP000292445">
    <property type="component" value="Unassembled WGS sequence"/>
</dbReference>
<proteinExistence type="predicted"/>
<evidence type="ECO:0008006" key="4">
    <source>
        <dbReference type="Google" id="ProtNLM"/>
    </source>
</evidence>
<protein>
    <recommendedName>
        <fullName evidence="4">Outer membrane lipoprotein-sorting protein</fullName>
    </recommendedName>
</protein>
<sequence>MGASAQDTPAPDLNLKVQRQSTTIGRDGVQRESRYTDRVYRRSGMVWTERDFPAALGASDTHGHEARQQGEHAGHAHSSTVGSPVWVQQAADGKIEVRMVWRQQRKVLAIDEAHYGNVGYGGSWNVAYWLVDPGSLARMEKAGPVSGGVQRYRLRQGESSITVDWDVAAQYARQIESRGPHGLTVSRMTAVSVPAPKVLPWKAIEGYEQGDYSDLLD</sequence>
<evidence type="ECO:0000313" key="2">
    <source>
        <dbReference type="EMBL" id="RZS86566.1"/>
    </source>
</evidence>
<keyword evidence="3" id="KW-1185">Reference proteome</keyword>
<comment type="caution">
    <text evidence="2">The sequence shown here is derived from an EMBL/GenBank/DDBJ whole genome shotgun (WGS) entry which is preliminary data.</text>
</comment>
<gene>
    <name evidence="2" type="ORF">EV675_2613</name>
</gene>
<accession>A0A4Q7NNP6</accession>
<dbReference type="AlphaFoldDB" id="A0A4Q7NNP6"/>
<reference evidence="2 3" key="1">
    <citation type="submission" date="2019-02" db="EMBL/GenBank/DDBJ databases">
        <title>Genomic Encyclopedia of Type Strains, Phase IV (KMG-IV): sequencing the most valuable type-strain genomes for metagenomic binning, comparative biology and taxonomic classification.</title>
        <authorList>
            <person name="Goeker M."/>
        </authorList>
    </citation>
    <scope>NUCLEOTIDE SEQUENCE [LARGE SCALE GENOMIC DNA]</scope>
    <source>
        <strain evidence="2 3">K24</strain>
    </source>
</reference>
<feature type="region of interest" description="Disordered" evidence="1">
    <location>
        <begin position="56"/>
        <end position="82"/>
    </location>
</feature>
<evidence type="ECO:0000256" key="1">
    <source>
        <dbReference type="SAM" id="MobiDB-lite"/>
    </source>
</evidence>
<feature type="compositionally biased region" description="Basic and acidic residues" evidence="1">
    <location>
        <begin position="61"/>
        <end position="74"/>
    </location>
</feature>